<dbReference type="Pfam" id="PF03816">
    <property type="entry name" value="LytR_cpsA_psr"/>
    <property type="match status" value="1"/>
</dbReference>
<dbReference type="Gene3D" id="3.40.630.190">
    <property type="entry name" value="LCP protein"/>
    <property type="match status" value="1"/>
</dbReference>
<dbReference type="OrthoDB" id="9782542at2"/>
<evidence type="ECO:0000256" key="1">
    <source>
        <dbReference type="ARBA" id="ARBA00006068"/>
    </source>
</evidence>
<proteinExistence type="inferred from homology"/>
<reference evidence="4 5" key="1">
    <citation type="submission" date="2016-11" db="EMBL/GenBank/DDBJ databases">
        <authorList>
            <person name="Jaros S."/>
            <person name="Januszkiewicz K."/>
            <person name="Wedrychowicz H."/>
        </authorList>
    </citation>
    <scope>NUCLEOTIDE SEQUENCE [LARGE SCALE GENOMIC DNA]</scope>
    <source>
        <strain evidence="4 5">DSM 21864</strain>
    </source>
</reference>
<accession>A0A1M6MP00</accession>
<feature type="domain" description="Cell envelope-related transcriptional attenuator" evidence="3">
    <location>
        <begin position="82"/>
        <end position="237"/>
    </location>
</feature>
<dbReference type="InterPro" id="IPR050922">
    <property type="entry name" value="LytR/CpsA/Psr_CW_biosynth"/>
</dbReference>
<name>A0A1M6MP00_9CLOT</name>
<gene>
    <name evidence="4" type="ORF">SAMN05444401_4052</name>
</gene>
<keyword evidence="5" id="KW-1185">Reference proteome</keyword>
<dbReference type="NCBIfam" id="TIGR00350">
    <property type="entry name" value="lytR_cpsA_psr"/>
    <property type="match status" value="1"/>
</dbReference>
<dbReference type="EMBL" id="FQZO01000009">
    <property type="protein sequence ID" value="SHJ85172.1"/>
    <property type="molecule type" value="Genomic_DNA"/>
</dbReference>
<dbReference type="STRING" id="1121298.SAMN05444401_4052"/>
<keyword evidence="2" id="KW-1133">Transmembrane helix</keyword>
<dbReference type="InterPro" id="IPR004474">
    <property type="entry name" value="LytR_CpsA_psr"/>
</dbReference>
<dbReference type="Proteomes" id="UP000184080">
    <property type="component" value="Unassembled WGS sequence"/>
</dbReference>
<comment type="similarity">
    <text evidence="1">Belongs to the LytR/CpsA/Psr (LCP) family.</text>
</comment>
<dbReference type="PANTHER" id="PTHR33392">
    <property type="entry name" value="POLYISOPRENYL-TEICHOIC ACID--PEPTIDOGLYCAN TEICHOIC ACID TRANSFERASE TAGU"/>
    <property type="match status" value="1"/>
</dbReference>
<keyword evidence="2" id="KW-0812">Transmembrane</keyword>
<organism evidence="4 5">
    <name type="scientific">Clostridium amylolyticum</name>
    <dbReference type="NCBI Taxonomy" id="1121298"/>
    <lineage>
        <taxon>Bacteria</taxon>
        <taxon>Bacillati</taxon>
        <taxon>Bacillota</taxon>
        <taxon>Clostridia</taxon>
        <taxon>Eubacteriales</taxon>
        <taxon>Clostridiaceae</taxon>
        <taxon>Clostridium</taxon>
    </lineage>
</organism>
<feature type="transmembrane region" description="Helical" evidence="2">
    <location>
        <begin position="7"/>
        <end position="30"/>
    </location>
</feature>
<sequence>MKKRNIVIIILLVFLLLISSFVGYYIYAFYRDSHVAQEPNTISNIDEEKDENGEKLNLQEVKGITNILLIGSDARPGDDTSRSDSIMILTIDNVHKKIKTTSVQRDSYVNIPGHSQQKINGAFAYGGARLLEKTLELNFKLKIDNYVIINFDGFKNIIDAIGGIDVEIKDYEINEINKYILDAGGSESDFIKKPGDQHLNGSQSLSFSRIRKVGNGTTYERDERQRLVVSKLVDKLKSTNPLKYPSILSSIFPYIKTNLGMSTILNLAYTTYSINNTNIESLSIPLEQISWGGVYGNKGWVFIMDKEQNAKIMKEFIFDDKKVDTSKLDYASFRKAMAPYKINIK</sequence>
<evidence type="ECO:0000313" key="5">
    <source>
        <dbReference type="Proteomes" id="UP000184080"/>
    </source>
</evidence>
<dbReference type="PANTHER" id="PTHR33392:SF6">
    <property type="entry name" value="POLYISOPRENYL-TEICHOIC ACID--PEPTIDOGLYCAN TEICHOIC ACID TRANSFERASE TAGU"/>
    <property type="match status" value="1"/>
</dbReference>
<keyword evidence="2" id="KW-0472">Membrane</keyword>
<protein>
    <submittedName>
        <fullName evidence="4">Transcriptional attenuator, LytR family</fullName>
    </submittedName>
</protein>
<evidence type="ECO:0000313" key="4">
    <source>
        <dbReference type="EMBL" id="SHJ85172.1"/>
    </source>
</evidence>
<dbReference type="RefSeq" id="WP_073011162.1">
    <property type="nucleotide sequence ID" value="NZ_FQZO01000009.1"/>
</dbReference>
<evidence type="ECO:0000256" key="2">
    <source>
        <dbReference type="SAM" id="Phobius"/>
    </source>
</evidence>
<dbReference type="AlphaFoldDB" id="A0A1M6MP00"/>
<evidence type="ECO:0000259" key="3">
    <source>
        <dbReference type="Pfam" id="PF03816"/>
    </source>
</evidence>